<keyword evidence="2" id="KW-0805">Transcription regulation</keyword>
<dbReference type="PANTHER" id="PTHR30346">
    <property type="entry name" value="TRANSCRIPTIONAL DUAL REGULATOR HCAR-RELATED"/>
    <property type="match status" value="1"/>
</dbReference>
<name>A0ABZ0HQ09_9HYPH</name>
<evidence type="ECO:0000256" key="2">
    <source>
        <dbReference type="ARBA" id="ARBA00023015"/>
    </source>
</evidence>
<evidence type="ECO:0000259" key="5">
    <source>
        <dbReference type="PROSITE" id="PS50931"/>
    </source>
</evidence>
<protein>
    <submittedName>
        <fullName evidence="6">LysR family transcriptional regulator</fullName>
    </submittedName>
</protein>
<dbReference type="CDD" id="cd08414">
    <property type="entry name" value="PBP2_LTTR_aromatics_like"/>
    <property type="match status" value="1"/>
</dbReference>
<dbReference type="EMBL" id="CP136862">
    <property type="protein sequence ID" value="WOJ88440.1"/>
    <property type="molecule type" value="Genomic_DNA"/>
</dbReference>
<dbReference type="Proteomes" id="UP001626536">
    <property type="component" value="Chromosome"/>
</dbReference>
<dbReference type="InterPro" id="IPR036388">
    <property type="entry name" value="WH-like_DNA-bd_sf"/>
</dbReference>
<dbReference type="InterPro" id="IPR036390">
    <property type="entry name" value="WH_DNA-bd_sf"/>
</dbReference>
<dbReference type="SUPFAM" id="SSF53850">
    <property type="entry name" value="Periplasmic binding protein-like II"/>
    <property type="match status" value="1"/>
</dbReference>
<evidence type="ECO:0000256" key="4">
    <source>
        <dbReference type="ARBA" id="ARBA00023163"/>
    </source>
</evidence>
<dbReference type="InterPro" id="IPR000847">
    <property type="entry name" value="LysR_HTH_N"/>
</dbReference>
<reference evidence="6 7" key="1">
    <citation type="submission" date="2023-10" db="EMBL/GenBank/DDBJ databases">
        <title>Novel methanotroph of the genus Methylocapsa from a subarctic wetland.</title>
        <authorList>
            <person name="Belova S.E."/>
            <person name="Oshkin I.Y."/>
            <person name="Miroshnikov K."/>
            <person name="Dedysh S.N."/>
        </authorList>
    </citation>
    <scope>NUCLEOTIDE SEQUENCE [LARGE SCALE GENOMIC DNA]</scope>
    <source>
        <strain evidence="6 7">RX1</strain>
    </source>
</reference>
<evidence type="ECO:0000256" key="3">
    <source>
        <dbReference type="ARBA" id="ARBA00023125"/>
    </source>
</evidence>
<keyword evidence="4" id="KW-0804">Transcription</keyword>
<comment type="similarity">
    <text evidence="1">Belongs to the LysR transcriptional regulatory family.</text>
</comment>
<evidence type="ECO:0000313" key="6">
    <source>
        <dbReference type="EMBL" id="WOJ88440.1"/>
    </source>
</evidence>
<dbReference type="RefSeq" id="WP_407337876.1">
    <property type="nucleotide sequence ID" value="NZ_CP136862.1"/>
</dbReference>
<keyword evidence="3" id="KW-0238">DNA-binding</keyword>
<feature type="domain" description="HTH lysR-type" evidence="5">
    <location>
        <begin position="3"/>
        <end position="60"/>
    </location>
</feature>
<accession>A0ABZ0HQ09</accession>
<organism evidence="6 7">
    <name type="scientific">Methylocapsa polymorpha</name>
    <dbReference type="NCBI Taxonomy" id="3080828"/>
    <lineage>
        <taxon>Bacteria</taxon>
        <taxon>Pseudomonadati</taxon>
        <taxon>Pseudomonadota</taxon>
        <taxon>Alphaproteobacteria</taxon>
        <taxon>Hyphomicrobiales</taxon>
        <taxon>Beijerinckiaceae</taxon>
        <taxon>Methylocapsa</taxon>
    </lineage>
</organism>
<dbReference type="Pfam" id="PF03466">
    <property type="entry name" value="LysR_substrate"/>
    <property type="match status" value="1"/>
</dbReference>
<sequence length="305" mass="33791">MSVELRDLRWAIVTSQHRSLRQAALALNVRQSTLSRRLREIESKLGAELFERTNRGTRPTFAGREFLSAARNVLADLECAIGKLRMGVRGENGRLRIGVHASLSTGNLYVTLVEHHRQFPDVQVHTVDGDQDQLLDALSNDAVDLAVLAASSAVWHERSLSLWSERVIVAMSKQHRLAEKETVHWADLAGEPILMPQHGPGRELERLLIANLPHGVRQHVLHQASGLDRLLSLVSAGYGVLLMLEGGVGVHFDSVTFREVHNGCGATRLNFTAYWRDANANPTLSPFLAMLRQRYPDISGEAGTS</sequence>
<keyword evidence="7" id="KW-1185">Reference proteome</keyword>
<dbReference type="Pfam" id="PF00126">
    <property type="entry name" value="HTH_1"/>
    <property type="match status" value="1"/>
</dbReference>
<proteinExistence type="inferred from homology"/>
<dbReference type="SUPFAM" id="SSF46785">
    <property type="entry name" value="Winged helix' DNA-binding domain"/>
    <property type="match status" value="1"/>
</dbReference>
<dbReference type="PANTHER" id="PTHR30346:SF0">
    <property type="entry name" value="HCA OPERON TRANSCRIPTIONAL ACTIVATOR HCAR"/>
    <property type="match status" value="1"/>
</dbReference>
<evidence type="ECO:0000313" key="7">
    <source>
        <dbReference type="Proteomes" id="UP001626536"/>
    </source>
</evidence>
<dbReference type="InterPro" id="IPR005119">
    <property type="entry name" value="LysR_subst-bd"/>
</dbReference>
<dbReference type="Gene3D" id="3.40.190.10">
    <property type="entry name" value="Periplasmic binding protein-like II"/>
    <property type="match status" value="2"/>
</dbReference>
<dbReference type="PRINTS" id="PR00039">
    <property type="entry name" value="HTHLYSR"/>
</dbReference>
<dbReference type="Gene3D" id="1.10.10.10">
    <property type="entry name" value="Winged helix-like DNA-binding domain superfamily/Winged helix DNA-binding domain"/>
    <property type="match status" value="1"/>
</dbReference>
<dbReference type="PROSITE" id="PS50931">
    <property type="entry name" value="HTH_LYSR"/>
    <property type="match status" value="1"/>
</dbReference>
<gene>
    <name evidence="6" type="ORF">RZS28_11430</name>
</gene>
<evidence type="ECO:0000256" key="1">
    <source>
        <dbReference type="ARBA" id="ARBA00009437"/>
    </source>
</evidence>